<keyword evidence="2 4" id="KW-0560">Oxidoreductase</keyword>
<dbReference type="Pfam" id="PF00171">
    <property type="entry name" value="Aldedh"/>
    <property type="match status" value="1"/>
</dbReference>
<dbReference type="GO" id="GO:0016620">
    <property type="term" value="F:oxidoreductase activity, acting on the aldehyde or oxo group of donors, NAD or NADP as acceptor"/>
    <property type="evidence" value="ECO:0007669"/>
    <property type="project" value="InterPro"/>
</dbReference>
<dbReference type="Gene3D" id="3.40.605.10">
    <property type="entry name" value="Aldehyde Dehydrogenase, Chain A, domain 1"/>
    <property type="match status" value="1"/>
</dbReference>
<dbReference type="FunFam" id="3.40.605.10:FF:000007">
    <property type="entry name" value="NAD/NADP-dependent betaine aldehyde dehydrogenase"/>
    <property type="match status" value="1"/>
</dbReference>
<dbReference type="EMBL" id="AP011115">
    <property type="protein sequence ID" value="BAH51051.1"/>
    <property type="molecule type" value="Genomic_DNA"/>
</dbReference>
<dbReference type="KEGG" id="rop:ROP_28040"/>
<feature type="active site" evidence="3">
    <location>
        <position position="255"/>
    </location>
</feature>
<evidence type="ECO:0000256" key="3">
    <source>
        <dbReference type="PROSITE-ProRule" id="PRU10007"/>
    </source>
</evidence>
<organism evidence="6 7">
    <name type="scientific">Rhodococcus opacus (strain B4)</name>
    <dbReference type="NCBI Taxonomy" id="632772"/>
    <lineage>
        <taxon>Bacteria</taxon>
        <taxon>Bacillati</taxon>
        <taxon>Actinomycetota</taxon>
        <taxon>Actinomycetes</taxon>
        <taxon>Mycobacteriales</taxon>
        <taxon>Nocardiaceae</taxon>
        <taxon>Rhodococcus</taxon>
    </lineage>
</organism>
<dbReference type="PANTHER" id="PTHR11699">
    <property type="entry name" value="ALDEHYDE DEHYDROGENASE-RELATED"/>
    <property type="match status" value="1"/>
</dbReference>
<gene>
    <name evidence="6" type="ordered locus">ROP_28040</name>
</gene>
<reference evidence="6 7" key="1">
    <citation type="submission" date="2009-03" db="EMBL/GenBank/DDBJ databases">
        <title>Comparison of the complete genome sequences of Rhodococcus erythropolis PR4 and Rhodococcus opacus B4.</title>
        <authorList>
            <person name="Takarada H."/>
            <person name="Sekine M."/>
            <person name="Hosoyama A."/>
            <person name="Yamada R."/>
            <person name="Fujisawa T."/>
            <person name="Omata S."/>
            <person name="Shimizu A."/>
            <person name="Tsukatani N."/>
            <person name="Tanikawa S."/>
            <person name="Fujita N."/>
            <person name="Harayama S."/>
        </authorList>
    </citation>
    <scope>NUCLEOTIDE SEQUENCE [LARGE SCALE GENOMIC DNA]</scope>
    <source>
        <strain evidence="6 7">B4</strain>
    </source>
</reference>
<feature type="domain" description="Aldehyde dehydrogenase" evidence="5">
    <location>
        <begin position="23"/>
        <end position="482"/>
    </location>
</feature>
<proteinExistence type="inferred from homology"/>
<dbReference type="AlphaFoldDB" id="C1B5C5"/>
<dbReference type="InterPro" id="IPR016161">
    <property type="entry name" value="Ald_DH/histidinol_DH"/>
</dbReference>
<dbReference type="STRING" id="632772.ROP_28040"/>
<sequence>MMATVAHMPRVGIVGARGSVVPESGEYIPIENPATGQVWAEAFESSAGHVDEVVTTAGQVFRETWRDMAPDERGRLVRRWAELIAERRDELADLETDDVGHLRREALGDVDGGARWLTYYAGMADKIEGRSFAQYPDRVAYQAREPYGVVAGVNPFNGNPMMFGWKAGPALIAGNCFVLKAPEVAPISSFRMAELALEAGIPPGVVNVVTGRGEVTGRALTEHPEIGMLVFTGSPEASRTVIAQSAATITPLSLELGGKSAVILLEDADLDTAIPSILHSNFVKSGQSCAAGSRIFVPDALYDEAVNRIESLARSIRVGPPRDPASQMGALISGRQLERVDSIVTSAVGQGATRLAGGCRADEVALGEGYFYRPTVLIDVTDDNIVASTEVFGPVASVLRYSDIDEVLARANGARLGLTAQIWGNDARAIQYLARNLEAGTVWVNTYRAIHPTIPFGGMKESGYGRENGFDAIDLYTRSKAVVWDLNEERTLPYGAR</sequence>
<protein>
    <submittedName>
        <fullName evidence="6">Putative aldehyde dehydrogenase</fullName>
        <ecNumber evidence="6">1.2.1.-</ecNumber>
    </submittedName>
</protein>
<evidence type="ECO:0000256" key="1">
    <source>
        <dbReference type="ARBA" id="ARBA00009986"/>
    </source>
</evidence>
<dbReference type="InterPro" id="IPR029510">
    <property type="entry name" value="Ald_DH_CS_GLU"/>
</dbReference>
<dbReference type="Proteomes" id="UP000002212">
    <property type="component" value="Chromosome"/>
</dbReference>
<dbReference type="InterPro" id="IPR016163">
    <property type="entry name" value="Ald_DH_C"/>
</dbReference>
<dbReference type="PROSITE" id="PS00070">
    <property type="entry name" value="ALDEHYDE_DEHYDR_CYS"/>
    <property type="match status" value="1"/>
</dbReference>
<dbReference type="SUPFAM" id="SSF53720">
    <property type="entry name" value="ALDH-like"/>
    <property type="match status" value="1"/>
</dbReference>
<dbReference type="PATRIC" id="fig|632772.20.peg.2928"/>
<dbReference type="EC" id="1.2.1.-" evidence="6"/>
<dbReference type="Gene3D" id="3.40.309.10">
    <property type="entry name" value="Aldehyde Dehydrogenase, Chain A, domain 2"/>
    <property type="match status" value="1"/>
</dbReference>
<comment type="similarity">
    <text evidence="1 4">Belongs to the aldehyde dehydrogenase family.</text>
</comment>
<accession>C1B5C5</accession>
<dbReference type="InterPro" id="IPR015590">
    <property type="entry name" value="Aldehyde_DH_dom"/>
</dbReference>
<dbReference type="InterPro" id="IPR016162">
    <property type="entry name" value="Ald_DH_N"/>
</dbReference>
<evidence type="ECO:0000256" key="4">
    <source>
        <dbReference type="RuleBase" id="RU003345"/>
    </source>
</evidence>
<evidence type="ECO:0000313" key="7">
    <source>
        <dbReference type="Proteomes" id="UP000002212"/>
    </source>
</evidence>
<evidence type="ECO:0000313" key="6">
    <source>
        <dbReference type="EMBL" id="BAH51051.1"/>
    </source>
</evidence>
<name>C1B5C5_RHOOB</name>
<evidence type="ECO:0000256" key="2">
    <source>
        <dbReference type="ARBA" id="ARBA00023002"/>
    </source>
</evidence>
<dbReference type="InterPro" id="IPR016160">
    <property type="entry name" value="Ald_DH_CS_CYS"/>
</dbReference>
<evidence type="ECO:0000259" key="5">
    <source>
        <dbReference type="Pfam" id="PF00171"/>
    </source>
</evidence>
<dbReference type="PROSITE" id="PS00687">
    <property type="entry name" value="ALDEHYDE_DEHYDR_GLU"/>
    <property type="match status" value="1"/>
</dbReference>
<dbReference type="HOGENOM" id="CLU_005391_0_2_11"/>